<comment type="caution">
    <text evidence="2">The sequence shown here is derived from an EMBL/GenBank/DDBJ whole genome shotgun (WGS) entry which is preliminary data.</text>
</comment>
<keyword evidence="3" id="KW-1185">Reference proteome</keyword>
<organism evidence="2 3">
    <name type="scientific">Ventosimonas gracilis</name>
    <dbReference type="NCBI Taxonomy" id="1680762"/>
    <lineage>
        <taxon>Bacteria</taxon>
        <taxon>Pseudomonadati</taxon>
        <taxon>Pseudomonadota</taxon>
        <taxon>Gammaproteobacteria</taxon>
        <taxon>Pseudomonadales</taxon>
        <taxon>Ventosimonadaceae</taxon>
        <taxon>Ventosimonas</taxon>
    </lineage>
</organism>
<dbReference type="RefSeq" id="WP_068388213.1">
    <property type="nucleotide sequence ID" value="NZ_LSZO01000066.1"/>
</dbReference>
<evidence type="ECO:0000256" key="1">
    <source>
        <dbReference type="SAM" id="Phobius"/>
    </source>
</evidence>
<dbReference type="EMBL" id="LSZO01000066">
    <property type="protein sequence ID" value="KXU38833.1"/>
    <property type="molecule type" value="Genomic_DNA"/>
</dbReference>
<proteinExistence type="predicted"/>
<sequence>MTVTWDWLLLACLLAFATKLSGYLLPARWLKGARMQRIASAMTIGLLASLVTLNTLGSAMTFDARLGSLAVAMVALCLRASFLLVVILGAGTAALLRFFGWG</sequence>
<feature type="transmembrane region" description="Helical" evidence="1">
    <location>
        <begin position="69"/>
        <end position="96"/>
    </location>
</feature>
<dbReference type="OrthoDB" id="8797098at2"/>
<feature type="transmembrane region" description="Helical" evidence="1">
    <location>
        <begin position="38"/>
        <end position="57"/>
    </location>
</feature>
<reference evidence="2 3" key="1">
    <citation type="submission" date="2016-02" db="EMBL/GenBank/DDBJ databases">
        <authorList>
            <person name="Wen L."/>
            <person name="He K."/>
            <person name="Yang H."/>
        </authorList>
    </citation>
    <scope>NUCLEOTIDE SEQUENCE [LARGE SCALE GENOMIC DNA]</scope>
    <source>
        <strain evidence="2 3">CV58</strain>
    </source>
</reference>
<evidence type="ECO:0000313" key="2">
    <source>
        <dbReference type="EMBL" id="KXU38833.1"/>
    </source>
</evidence>
<protein>
    <submittedName>
        <fullName evidence="2">Branched-chain amino acid transporter AzlD</fullName>
    </submittedName>
</protein>
<keyword evidence="1" id="KW-0472">Membrane</keyword>
<evidence type="ECO:0000313" key="3">
    <source>
        <dbReference type="Proteomes" id="UP000072660"/>
    </source>
</evidence>
<dbReference type="Pfam" id="PF05437">
    <property type="entry name" value="AzlD"/>
    <property type="match status" value="1"/>
</dbReference>
<dbReference type="AlphaFoldDB" id="A0A139SW63"/>
<dbReference type="InterPro" id="IPR008407">
    <property type="entry name" value="Brnchd-chn_aa_trnsp_AzlD"/>
</dbReference>
<accession>A0A139SW63</accession>
<keyword evidence="1" id="KW-1133">Transmembrane helix</keyword>
<name>A0A139SW63_9GAMM</name>
<keyword evidence="1" id="KW-0812">Transmembrane</keyword>
<dbReference type="Proteomes" id="UP000072660">
    <property type="component" value="Unassembled WGS sequence"/>
</dbReference>
<gene>
    <name evidence="2" type="ORF">AXE65_11615</name>
</gene>